<dbReference type="InterPro" id="IPR013264">
    <property type="entry name" value="DNAG_N"/>
</dbReference>
<keyword evidence="3" id="KW-1185">Reference proteome</keyword>
<dbReference type="SUPFAM" id="SSF56731">
    <property type="entry name" value="DNA primase core"/>
    <property type="match status" value="1"/>
</dbReference>
<dbReference type="RefSeq" id="WP_345630732.1">
    <property type="nucleotide sequence ID" value="NZ_BAABJQ010000009.1"/>
</dbReference>
<dbReference type="InterPro" id="IPR037068">
    <property type="entry name" value="DNA_primase_core_N_sf"/>
</dbReference>
<proteinExistence type="predicted"/>
<dbReference type="Gene3D" id="3.90.980.10">
    <property type="entry name" value="DNA primase, catalytic core, N-terminal domain"/>
    <property type="match status" value="1"/>
</dbReference>
<dbReference type="InterPro" id="IPR050219">
    <property type="entry name" value="DnaG_primase"/>
</dbReference>
<dbReference type="EMBL" id="BAABJQ010000009">
    <property type="protein sequence ID" value="GAA5187032.1"/>
    <property type="molecule type" value="Genomic_DNA"/>
</dbReference>
<dbReference type="SMART" id="SM00493">
    <property type="entry name" value="TOPRIM"/>
    <property type="match status" value="1"/>
</dbReference>
<dbReference type="PANTHER" id="PTHR30313">
    <property type="entry name" value="DNA PRIMASE"/>
    <property type="match status" value="1"/>
</dbReference>
<protein>
    <recommendedName>
        <fullName evidence="1">Toprim domain-containing protein</fullName>
    </recommendedName>
</protein>
<dbReference type="CDD" id="cd03364">
    <property type="entry name" value="TOPRIM_DnaG_primases"/>
    <property type="match status" value="1"/>
</dbReference>
<dbReference type="PANTHER" id="PTHR30313:SF2">
    <property type="entry name" value="DNA PRIMASE"/>
    <property type="match status" value="1"/>
</dbReference>
<dbReference type="InterPro" id="IPR034151">
    <property type="entry name" value="TOPRIM_DnaG_bac"/>
</dbReference>
<name>A0ABP9RTS3_9ACTN</name>
<feature type="domain" description="Toprim" evidence="1">
    <location>
        <begin position="167"/>
        <end position="256"/>
    </location>
</feature>
<sequence length="378" mass="40172">MDGVRAWPAGAGGEERVGRQRLLAAHRAAHDFYRHRLIGQPRATAYLESRGIPAACAQALPWTIGYAPPGWTDLRERLRATGFTNAELAAAGLITTARDGRLIDAFRDRVVFPIRDGDGNVVAFIGRDLSGRPGIPKYRNTVTTAIYRKSELLYGLAEQFDGGTRPAAVMLVEGPADVVAVARARSSLARSSSARDLAAWHYCAVAPCGTALTAAQVALLASAVEPGTPLICAFDPDPAGAIATDRAYRLLRDWPGPVEAMVFPPGSDPAALVAAGPADALALFGRVRVPLVDVVLRHRLAPHLARLRERLAELARLGRDPASESAALRLDAARALAPLLAEVAEQEPLHAARLFAEVTAGLGVNPLTMFEAVYPTEG</sequence>
<dbReference type="Proteomes" id="UP001501570">
    <property type="component" value="Unassembled WGS sequence"/>
</dbReference>
<organism evidence="2 3">
    <name type="scientific">Rugosimonospora acidiphila</name>
    <dbReference type="NCBI Taxonomy" id="556531"/>
    <lineage>
        <taxon>Bacteria</taxon>
        <taxon>Bacillati</taxon>
        <taxon>Actinomycetota</taxon>
        <taxon>Actinomycetes</taxon>
        <taxon>Micromonosporales</taxon>
        <taxon>Micromonosporaceae</taxon>
        <taxon>Rugosimonospora</taxon>
    </lineage>
</organism>
<accession>A0ABP9RTS3</accession>
<comment type="caution">
    <text evidence="2">The sequence shown here is derived from an EMBL/GenBank/DDBJ whole genome shotgun (WGS) entry which is preliminary data.</text>
</comment>
<dbReference type="Pfam" id="PF08275">
    <property type="entry name" value="DNAG_N"/>
    <property type="match status" value="1"/>
</dbReference>
<reference evidence="3" key="1">
    <citation type="journal article" date="2019" name="Int. J. Syst. Evol. Microbiol.">
        <title>The Global Catalogue of Microorganisms (GCM) 10K type strain sequencing project: providing services to taxonomists for standard genome sequencing and annotation.</title>
        <authorList>
            <consortium name="The Broad Institute Genomics Platform"/>
            <consortium name="The Broad Institute Genome Sequencing Center for Infectious Disease"/>
            <person name="Wu L."/>
            <person name="Ma J."/>
        </authorList>
    </citation>
    <scope>NUCLEOTIDE SEQUENCE [LARGE SCALE GENOMIC DNA]</scope>
    <source>
        <strain evidence="3">JCM 18304</strain>
    </source>
</reference>
<dbReference type="InterPro" id="IPR006171">
    <property type="entry name" value="TOPRIM_dom"/>
</dbReference>
<gene>
    <name evidence="2" type="ORF">GCM10023322_34470</name>
</gene>
<evidence type="ECO:0000313" key="2">
    <source>
        <dbReference type="EMBL" id="GAA5187032.1"/>
    </source>
</evidence>
<evidence type="ECO:0000313" key="3">
    <source>
        <dbReference type="Proteomes" id="UP001501570"/>
    </source>
</evidence>
<dbReference type="Pfam" id="PF13155">
    <property type="entry name" value="Toprim_2"/>
    <property type="match status" value="1"/>
</dbReference>
<dbReference type="Gene3D" id="3.40.1360.10">
    <property type="match status" value="1"/>
</dbReference>
<evidence type="ECO:0000259" key="1">
    <source>
        <dbReference type="SMART" id="SM00493"/>
    </source>
</evidence>